<accession>A0A5C3P702</accession>
<keyword evidence="2" id="KW-0418">Kinase</keyword>
<name>A0A5C3P702_9APHY</name>
<protein>
    <submittedName>
        <fullName evidence="2">Kinase-like protein</fullName>
    </submittedName>
</protein>
<reference evidence="2 3" key="1">
    <citation type="journal article" date="2019" name="Nat. Ecol. Evol.">
        <title>Megaphylogeny resolves global patterns of mushroom evolution.</title>
        <authorList>
            <person name="Varga T."/>
            <person name="Krizsan K."/>
            <person name="Foldi C."/>
            <person name="Dima B."/>
            <person name="Sanchez-Garcia M."/>
            <person name="Sanchez-Ramirez S."/>
            <person name="Szollosi G.J."/>
            <person name="Szarkandi J.G."/>
            <person name="Papp V."/>
            <person name="Albert L."/>
            <person name="Andreopoulos W."/>
            <person name="Angelini C."/>
            <person name="Antonin V."/>
            <person name="Barry K.W."/>
            <person name="Bougher N.L."/>
            <person name="Buchanan P."/>
            <person name="Buyck B."/>
            <person name="Bense V."/>
            <person name="Catcheside P."/>
            <person name="Chovatia M."/>
            <person name="Cooper J."/>
            <person name="Damon W."/>
            <person name="Desjardin D."/>
            <person name="Finy P."/>
            <person name="Geml J."/>
            <person name="Haridas S."/>
            <person name="Hughes K."/>
            <person name="Justo A."/>
            <person name="Karasinski D."/>
            <person name="Kautmanova I."/>
            <person name="Kiss B."/>
            <person name="Kocsube S."/>
            <person name="Kotiranta H."/>
            <person name="LaButti K.M."/>
            <person name="Lechner B.E."/>
            <person name="Liimatainen K."/>
            <person name="Lipzen A."/>
            <person name="Lukacs Z."/>
            <person name="Mihaltcheva S."/>
            <person name="Morgado L.N."/>
            <person name="Niskanen T."/>
            <person name="Noordeloos M.E."/>
            <person name="Ohm R.A."/>
            <person name="Ortiz-Santana B."/>
            <person name="Ovrebo C."/>
            <person name="Racz N."/>
            <person name="Riley R."/>
            <person name="Savchenko A."/>
            <person name="Shiryaev A."/>
            <person name="Soop K."/>
            <person name="Spirin V."/>
            <person name="Szebenyi C."/>
            <person name="Tomsovsky M."/>
            <person name="Tulloss R.E."/>
            <person name="Uehling J."/>
            <person name="Grigoriev I.V."/>
            <person name="Vagvolgyi C."/>
            <person name="Papp T."/>
            <person name="Martin F.M."/>
            <person name="Miettinen O."/>
            <person name="Hibbett D.S."/>
            <person name="Nagy L.G."/>
        </authorList>
    </citation>
    <scope>NUCLEOTIDE SEQUENCE [LARGE SCALE GENOMIC DNA]</scope>
    <source>
        <strain evidence="2 3">HHB13444</strain>
    </source>
</reference>
<evidence type="ECO:0000313" key="2">
    <source>
        <dbReference type="EMBL" id="TFK85291.1"/>
    </source>
</evidence>
<dbReference type="SUPFAM" id="SSF56112">
    <property type="entry name" value="Protein kinase-like (PK-like)"/>
    <property type="match status" value="1"/>
</dbReference>
<gene>
    <name evidence="2" type="ORF">K466DRAFT_566715</name>
</gene>
<sequence length="383" mass="43273">MPLSSFWDGDGQQHLLEQYPYSEEHWSLGDELDEHRRALLDRIEVALSSTIVSTEVRSASPRSLVLEVELENDRREIVRAPVPGRGTEMFEREVALLAWLSRRTLVPVPRIRCVVLRSANEPHTFAVMEKLPGDCLMNVFGGLSYADKESVIRDIAKIMLQLNELAVPQQVGTTLVPDDDTTRDPLPVESAPVSDALDDYLHARIEARRTSPAIGSDDSERARAHAALDRLTTELHRILAPFSSFLYRRCVLRHDDLRPSNILVDGNRVSGVVDWEFHSTVPVVLAATTPSWIRYDGIYDPRFEGEGERLLQTWYLASPEDAAKLRAVYSETVKAMSEEYWRVLVDGQVLQQLEDWLDVSESDPGCDRMSAWMDSVFSDGTPT</sequence>
<dbReference type="PANTHER" id="PTHR21310">
    <property type="entry name" value="AMINOGLYCOSIDE PHOSPHOTRANSFERASE-RELATED-RELATED"/>
    <property type="match status" value="1"/>
</dbReference>
<dbReference type="InParanoid" id="A0A5C3P702"/>
<dbReference type="Gene3D" id="3.90.1200.10">
    <property type="match status" value="1"/>
</dbReference>
<dbReference type="InterPro" id="IPR051678">
    <property type="entry name" value="AGP_Transferase"/>
</dbReference>
<organism evidence="2 3">
    <name type="scientific">Polyporus arcularius HHB13444</name>
    <dbReference type="NCBI Taxonomy" id="1314778"/>
    <lineage>
        <taxon>Eukaryota</taxon>
        <taxon>Fungi</taxon>
        <taxon>Dikarya</taxon>
        <taxon>Basidiomycota</taxon>
        <taxon>Agaricomycotina</taxon>
        <taxon>Agaricomycetes</taxon>
        <taxon>Polyporales</taxon>
        <taxon>Polyporaceae</taxon>
        <taxon>Polyporus</taxon>
    </lineage>
</organism>
<keyword evidence="3" id="KW-1185">Reference proteome</keyword>
<feature type="domain" description="Aminoglycoside phosphotransferase" evidence="1">
    <location>
        <begin position="66"/>
        <end position="277"/>
    </location>
</feature>
<keyword evidence="2" id="KW-0808">Transferase</keyword>
<dbReference type="Proteomes" id="UP000308197">
    <property type="component" value="Unassembled WGS sequence"/>
</dbReference>
<dbReference type="InterPro" id="IPR011009">
    <property type="entry name" value="Kinase-like_dom_sf"/>
</dbReference>
<evidence type="ECO:0000259" key="1">
    <source>
        <dbReference type="Pfam" id="PF01636"/>
    </source>
</evidence>
<dbReference type="EMBL" id="ML211262">
    <property type="protein sequence ID" value="TFK85291.1"/>
    <property type="molecule type" value="Genomic_DNA"/>
</dbReference>
<dbReference type="InterPro" id="IPR002575">
    <property type="entry name" value="Aminoglycoside_PTrfase"/>
</dbReference>
<dbReference type="GO" id="GO:0016301">
    <property type="term" value="F:kinase activity"/>
    <property type="evidence" value="ECO:0007669"/>
    <property type="project" value="UniProtKB-KW"/>
</dbReference>
<evidence type="ECO:0000313" key="3">
    <source>
        <dbReference type="Proteomes" id="UP000308197"/>
    </source>
</evidence>
<proteinExistence type="predicted"/>
<dbReference type="PANTHER" id="PTHR21310:SF13">
    <property type="entry name" value="AMINOGLYCOSIDE PHOSPHOTRANSFERASE DOMAIN-CONTAINING PROTEIN"/>
    <property type="match status" value="1"/>
</dbReference>
<dbReference type="Pfam" id="PF01636">
    <property type="entry name" value="APH"/>
    <property type="match status" value="1"/>
</dbReference>
<dbReference type="AlphaFoldDB" id="A0A5C3P702"/>